<keyword evidence="3" id="KW-1185">Reference proteome</keyword>
<dbReference type="OrthoDB" id="703600at2"/>
<dbReference type="Proteomes" id="UP000238034">
    <property type="component" value="Unassembled WGS sequence"/>
</dbReference>
<dbReference type="SUPFAM" id="SSF82185">
    <property type="entry name" value="Histone H3 K4-specific methyltransferase SET7/9 N-terminal domain"/>
    <property type="match status" value="1"/>
</dbReference>
<comment type="caution">
    <text evidence="2">The sequence shown here is derived from an EMBL/GenBank/DDBJ whole genome shotgun (WGS) entry which is preliminary data.</text>
</comment>
<dbReference type="Gene3D" id="3.90.930.1">
    <property type="match status" value="1"/>
</dbReference>
<name>A0A2T0TQS9_9SPHI</name>
<dbReference type="RefSeq" id="WP_106295576.1">
    <property type="nucleotide sequence ID" value="NZ_PVTH01000016.1"/>
</dbReference>
<evidence type="ECO:0000313" key="2">
    <source>
        <dbReference type="EMBL" id="PRY48082.1"/>
    </source>
</evidence>
<evidence type="ECO:0000313" key="3">
    <source>
        <dbReference type="Proteomes" id="UP000238034"/>
    </source>
</evidence>
<gene>
    <name evidence="2" type="ORF">B0I27_11616</name>
</gene>
<protein>
    <recommendedName>
        <fullName evidence="4">MORN repeat protein</fullName>
    </recommendedName>
</protein>
<evidence type="ECO:0008006" key="4">
    <source>
        <dbReference type="Google" id="ProtNLM"/>
    </source>
</evidence>
<proteinExistence type="predicted"/>
<reference evidence="2 3" key="1">
    <citation type="submission" date="2018-03" db="EMBL/GenBank/DDBJ databases">
        <title>Genomic Encyclopedia of Type Strains, Phase III (KMG-III): the genomes of soil and plant-associated and newly described type strains.</title>
        <authorList>
            <person name="Whitman W."/>
        </authorList>
    </citation>
    <scope>NUCLEOTIDE SEQUENCE [LARGE SCALE GENOMIC DNA]</scope>
    <source>
        <strain evidence="2 3">CGMCC 1.9313</strain>
    </source>
</reference>
<organism evidence="2 3">
    <name type="scientific">Arcticibacter pallidicorallinus</name>
    <dbReference type="NCBI Taxonomy" id="1259464"/>
    <lineage>
        <taxon>Bacteria</taxon>
        <taxon>Pseudomonadati</taxon>
        <taxon>Bacteroidota</taxon>
        <taxon>Sphingobacteriia</taxon>
        <taxon>Sphingobacteriales</taxon>
        <taxon>Sphingobacteriaceae</taxon>
        <taxon>Arcticibacter</taxon>
    </lineage>
</organism>
<feature type="signal peptide" evidence="1">
    <location>
        <begin position="1"/>
        <end position="20"/>
    </location>
</feature>
<evidence type="ECO:0000256" key="1">
    <source>
        <dbReference type="SAM" id="SignalP"/>
    </source>
</evidence>
<dbReference type="AlphaFoldDB" id="A0A2T0TQS9"/>
<dbReference type="EMBL" id="PVTH01000016">
    <property type="protein sequence ID" value="PRY48082.1"/>
    <property type="molecule type" value="Genomic_DNA"/>
</dbReference>
<feature type="chain" id="PRO_5015760180" description="MORN repeat protein" evidence="1">
    <location>
        <begin position="21"/>
        <end position="207"/>
    </location>
</feature>
<sequence length="207" mass="23830">MRRWVCMISVMQGLFFSVGAQDILKEQTSKVTTVEADRSITAYVLPVRREPTIDSDVTYYWFKAGKIYHTQGGYSGRLLNGHFSSFYLTKNLKEEGDFKKGIKSGLWRSWRESGILEKAAYYRKGQENGRFFTYDDSGVVKQIGRMKGGKFHGNVKTYVSQDSVTDVYYRNGAVAAKKKWLPRIGFVKPPKFFLQRGKDSQDLNRNK</sequence>
<accession>A0A2T0TQS9</accession>
<keyword evidence="1" id="KW-0732">Signal</keyword>